<evidence type="ECO:0000313" key="2">
    <source>
        <dbReference type="Proteomes" id="UP001648503"/>
    </source>
</evidence>
<gene>
    <name evidence="1" type="ORF">BASA50_002750</name>
</gene>
<dbReference type="EMBL" id="JAFCIX010000059">
    <property type="protein sequence ID" value="KAH6599819.1"/>
    <property type="molecule type" value="Genomic_DNA"/>
</dbReference>
<dbReference type="InterPro" id="IPR019734">
    <property type="entry name" value="TPR_rpt"/>
</dbReference>
<sequence length="85" mass="9930">MTRDEVLQWFQKRLNRSAEAFDVYQVAKEFYQLGAYSRAMLCLEQYVTLPGATIVGRHLLGYCYLNLGESERSLREFKKCVKGKL</sequence>
<keyword evidence="2" id="KW-1185">Reference proteome</keyword>
<dbReference type="Proteomes" id="UP001648503">
    <property type="component" value="Unassembled WGS sequence"/>
</dbReference>
<accession>A0ABQ8FKW4</accession>
<dbReference type="Gene3D" id="1.25.40.10">
    <property type="entry name" value="Tetratricopeptide repeat domain"/>
    <property type="match status" value="1"/>
</dbReference>
<dbReference type="Pfam" id="PF13181">
    <property type="entry name" value="TPR_8"/>
    <property type="match status" value="1"/>
</dbReference>
<protein>
    <recommendedName>
        <fullName evidence="3">Tetratricopeptide repeat protein</fullName>
    </recommendedName>
</protein>
<proteinExistence type="predicted"/>
<dbReference type="InterPro" id="IPR011990">
    <property type="entry name" value="TPR-like_helical_dom_sf"/>
</dbReference>
<comment type="caution">
    <text evidence="1">The sequence shown here is derived from an EMBL/GenBank/DDBJ whole genome shotgun (WGS) entry which is preliminary data.</text>
</comment>
<evidence type="ECO:0000313" key="1">
    <source>
        <dbReference type="EMBL" id="KAH6599819.1"/>
    </source>
</evidence>
<dbReference type="SUPFAM" id="SSF48452">
    <property type="entry name" value="TPR-like"/>
    <property type="match status" value="1"/>
</dbReference>
<evidence type="ECO:0008006" key="3">
    <source>
        <dbReference type="Google" id="ProtNLM"/>
    </source>
</evidence>
<organism evidence="1 2">
    <name type="scientific">Batrachochytrium salamandrivorans</name>
    <dbReference type="NCBI Taxonomy" id="1357716"/>
    <lineage>
        <taxon>Eukaryota</taxon>
        <taxon>Fungi</taxon>
        <taxon>Fungi incertae sedis</taxon>
        <taxon>Chytridiomycota</taxon>
        <taxon>Chytridiomycota incertae sedis</taxon>
        <taxon>Chytridiomycetes</taxon>
        <taxon>Rhizophydiales</taxon>
        <taxon>Rhizophydiales incertae sedis</taxon>
        <taxon>Batrachochytrium</taxon>
    </lineage>
</organism>
<name>A0ABQ8FKW4_9FUNG</name>
<reference evidence="1 2" key="1">
    <citation type="submission" date="2021-02" db="EMBL/GenBank/DDBJ databases">
        <title>Variation within the Batrachochytrium salamandrivorans European outbreak.</title>
        <authorList>
            <person name="Kelly M."/>
            <person name="Pasmans F."/>
            <person name="Shea T.P."/>
            <person name="Munoz J.F."/>
            <person name="Carranza S."/>
            <person name="Cuomo C.A."/>
            <person name="Martel A."/>
        </authorList>
    </citation>
    <scope>NUCLEOTIDE SEQUENCE [LARGE SCALE GENOMIC DNA]</scope>
    <source>
        <strain evidence="1 2">AMFP18/2</strain>
    </source>
</reference>